<evidence type="ECO:0000313" key="10">
    <source>
        <dbReference type="Proteomes" id="UP000287394"/>
    </source>
</evidence>
<dbReference type="RefSeq" id="WP_119321490.1">
    <property type="nucleotide sequence ID" value="NZ_AP025739.1"/>
</dbReference>
<keyword evidence="4 8" id="KW-0378">Hydrolase</keyword>
<dbReference type="KEGG" id="ccot:CCAX7_25990"/>
<name>A0A402CVV4_9BACT</name>
<evidence type="ECO:0000256" key="1">
    <source>
        <dbReference type="ARBA" id="ARBA00008136"/>
    </source>
</evidence>
<dbReference type="PANTHER" id="PTHR13604">
    <property type="entry name" value="DC12-RELATED"/>
    <property type="match status" value="1"/>
</dbReference>
<dbReference type="GO" id="GO:0008233">
    <property type="term" value="F:peptidase activity"/>
    <property type="evidence" value="ECO:0007669"/>
    <property type="project" value="UniProtKB-KW"/>
</dbReference>
<dbReference type="EC" id="3.4.-.-" evidence="8"/>
<evidence type="ECO:0000313" key="9">
    <source>
        <dbReference type="EMBL" id="BDI30548.1"/>
    </source>
</evidence>
<keyword evidence="7" id="KW-0456">Lyase</keyword>
<dbReference type="GO" id="GO:0016829">
    <property type="term" value="F:lyase activity"/>
    <property type="evidence" value="ECO:0007669"/>
    <property type="project" value="UniProtKB-KW"/>
</dbReference>
<dbReference type="Pfam" id="PF02586">
    <property type="entry name" value="SRAP"/>
    <property type="match status" value="1"/>
</dbReference>
<proteinExistence type="inferred from homology"/>
<evidence type="ECO:0000256" key="7">
    <source>
        <dbReference type="ARBA" id="ARBA00023239"/>
    </source>
</evidence>
<evidence type="ECO:0000256" key="3">
    <source>
        <dbReference type="ARBA" id="ARBA00022763"/>
    </source>
</evidence>
<organism evidence="9 10">
    <name type="scientific">Capsulimonas corticalis</name>
    <dbReference type="NCBI Taxonomy" id="2219043"/>
    <lineage>
        <taxon>Bacteria</taxon>
        <taxon>Bacillati</taxon>
        <taxon>Armatimonadota</taxon>
        <taxon>Armatimonadia</taxon>
        <taxon>Capsulimonadales</taxon>
        <taxon>Capsulimonadaceae</taxon>
        <taxon>Capsulimonas</taxon>
    </lineage>
</organism>
<accession>A0A402CVV4</accession>
<keyword evidence="2 8" id="KW-0645">Protease</keyword>
<dbReference type="EMBL" id="AP025739">
    <property type="protein sequence ID" value="BDI30548.1"/>
    <property type="molecule type" value="Genomic_DNA"/>
</dbReference>
<evidence type="ECO:0000256" key="4">
    <source>
        <dbReference type="ARBA" id="ARBA00022801"/>
    </source>
</evidence>
<evidence type="ECO:0000256" key="8">
    <source>
        <dbReference type="RuleBase" id="RU364100"/>
    </source>
</evidence>
<dbReference type="InterPro" id="IPR036590">
    <property type="entry name" value="SRAP-like"/>
</dbReference>
<gene>
    <name evidence="9" type="ORF">CCAX7_25990</name>
</gene>
<dbReference type="PANTHER" id="PTHR13604:SF0">
    <property type="entry name" value="ABASIC SITE PROCESSING PROTEIN HMCES"/>
    <property type="match status" value="1"/>
</dbReference>
<comment type="similarity">
    <text evidence="1 8">Belongs to the SOS response-associated peptidase family.</text>
</comment>
<dbReference type="GO" id="GO:0006508">
    <property type="term" value="P:proteolysis"/>
    <property type="evidence" value="ECO:0007669"/>
    <property type="project" value="UniProtKB-KW"/>
</dbReference>
<keyword evidence="10" id="KW-1185">Reference proteome</keyword>
<dbReference type="OrthoDB" id="9782620at2"/>
<protein>
    <recommendedName>
        <fullName evidence="8">Abasic site processing protein</fullName>
        <ecNumber evidence="8">3.4.-.-</ecNumber>
    </recommendedName>
</protein>
<dbReference type="SUPFAM" id="SSF143081">
    <property type="entry name" value="BB1717-like"/>
    <property type="match status" value="1"/>
</dbReference>
<keyword evidence="6" id="KW-0238">DNA-binding</keyword>
<dbReference type="AlphaFoldDB" id="A0A402CVV4"/>
<evidence type="ECO:0000256" key="2">
    <source>
        <dbReference type="ARBA" id="ARBA00022670"/>
    </source>
</evidence>
<dbReference type="Gene3D" id="3.90.1680.10">
    <property type="entry name" value="SOS response associated peptidase-like"/>
    <property type="match status" value="1"/>
</dbReference>
<reference evidence="9 10" key="1">
    <citation type="journal article" date="2019" name="Int. J. Syst. Evol. Microbiol.">
        <title>Capsulimonas corticalis gen. nov., sp. nov., an aerobic capsulated bacterium, of a novel bacterial order, Capsulimonadales ord. nov., of the class Armatimonadia of the phylum Armatimonadetes.</title>
        <authorList>
            <person name="Li J."/>
            <person name="Kudo C."/>
            <person name="Tonouchi A."/>
        </authorList>
    </citation>
    <scope>NUCLEOTIDE SEQUENCE [LARGE SCALE GENOMIC DNA]</scope>
    <source>
        <strain evidence="9 10">AX-7</strain>
    </source>
</reference>
<dbReference type="Proteomes" id="UP000287394">
    <property type="component" value="Chromosome"/>
</dbReference>
<evidence type="ECO:0000256" key="6">
    <source>
        <dbReference type="ARBA" id="ARBA00023125"/>
    </source>
</evidence>
<dbReference type="InterPro" id="IPR003738">
    <property type="entry name" value="SRAP"/>
</dbReference>
<dbReference type="GO" id="GO:0106300">
    <property type="term" value="P:protein-DNA covalent cross-linking repair"/>
    <property type="evidence" value="ECO:0007669"/>
    <property type="project" value="InterPro"/>
</dbReference>
<sequence>MCNRFNISVSAQEVADFFGIQLTLGDAANSMPNYNVAPTQTIATVVEHNGERVLDAMRRGFIPSWAKMQSKILATNAISEEIAGKPLYRGAWKARQRCLVPATGFFEWRGAVGDKQPINFRVKDQEIFGLAGIYDRWIDPTTDQVIWSCAILTTAPNDLVSHIHNRMPVIVHRDDEADWLSSSTTADQALSICRQYAADAMYGFLVDRRMGNSKWNTDECIVSVGEL</sequence>
<evidence type="ECO:0000256" key="5">
    <source>
        <dbReference type="ARBA" id="ARBA00023124"/>
    </source>
</evidence>
<dbReference type="GO" id="GO:0003697">
    <property type="term" value="F:single-stranded DNA binding"/>
    <property type="evidence" value="ECO:0007669"/>
    <property type="project" value="InterPro"/>
</dbReference>
<keyword evidence="3" id="KW-0227">DNA damage</keyword>
<keyword evidence="5" id="KW-0190">Covalent protein-DNA linkage</keyword>